<protein>
    <recommendedName>
        <fullName evidence="15">Isoleucine--tRNA ligase</fullName>
        <ecNumber evidence="15">6.1.1.5</ecNumber>
    </recommendedName>
    <alternativeName>
        <fullName evidence="15">Isoleucyl-tRNA synthetase</fullName>
        <shortName evidence="15">IleRS</shortName>
    </alternativeName>
</protein>
<evidence type="ECO:0000256" key="10">
    <source>
        <dbReference type="ARBA" id="ARBA00022840"/>
    </source>
</evidence>
<dbReference type="Pfam" id="PF19302">
    <property type="entry name" value="DUF5915"/>
    <property type="match status" value="1"/>
</dbReference>
<dbReference type="EC" id="6.1.1.5" evidence="15"/>
<dbReference type="GO" id="GO:0005737">
    <property type="term" value="C:cytoplasm"/>
    <property type="evidence" value="ECO:0007669"/>
    <property type="project" value="UniProtKB-SubCell"/>
</dbReference>
<dbReference type="Pfam" id="PF00300">
    <property type="entry name" value="His_Phos_1"/>
    <property type="match status" value="1"/>
</dbReference>
<dbReference type="HAMAP" id="MF_02003">
    <property type="entry name" value="Ile_tRNA_synth_type2"/>
    <property type="match status" value="1"/>
</dbReference>
<comment type="catalytic activity">
    <reaction evidence="14 15">
        <text>tRNA(Ile) + L-isoleucine + ATP = L-isoleucyl-tRNA(Ile) + AMP + diphosphate</text>
        <dbReference type="Rhea" id="RHEA:11060"/>
        <dbReference type="Rhea" id="RHEA-COMP:9666"/>
        <dbReference type="Rhea" id="RHEA-COMP:9695"/>
        <dbReference type="ChEBI" id="CHEBI:30616"/>
        <dbReference type="ChEBI" id="CHEBI:33019"/>
        <dbReference type="ChEBI" id="CHEBI:58045"/>
        <dbReference type="ChEBI" id="CHEBI:78442"/>
        <dbReference type="ChEBI" id="CHEBI:78528"/>
        <dbReference type="ChEBI" id="CHEBI:456215"/>
        <dbReference type="EC" id="6.1.1.5"/>
    </reaction>
</comment>
<dbReference type="GO" id="GO:0006428">
    <property type="term" value="P:isoleucyl-tRNA aminoacylation"/>
    <property type="evidence" value="ECO:0007669"/>
    <property type="project" value="UniProtKB-UniRule"/>
</dbReference>
<keyword evidence="7 15" id="KW-0479">Metal-binding</keyword>
<dbReference type="GO" id="GO:0000049">
    <property type="term" value="F:tRNA binding"/>
    <property type="evidence" value="ECO:0007669"/>
    <property type="project" value="InterPro"/>
</dbReference>
<keyword evidence="5 15" id="KW-0963">Cytoplasm</keyword>
<keyword evidence="8 15" id="KW-0547">Nucleotide-binding</keyword>
<evidence type="ECO:0000256" key="9">
    <source>
        <dbReference type="ARBA" id="ARBA00022833"/>
    </source>
</evidence>
<dbReference type="InterPro" id="IPR002301">
    <property type="entry name" value="Ile-tRNA-ligase"/>
</dbReference>
<comment type="domain">
    <text evidence="15">IleRS has two distinct active sites: one for aminoacylation and one for editing. The misactivated valine is translocated from the active site to the editing site, which sterically excludes the correctly activated isoleucine. The single editing site contains two valyl binding pockets, one specific for each substrate (Val-AMP or Val-tRNA(Ile)).</text>
</comment>
<dbReference type="InterPro" id="IPR023586">
    <property type="entry name" value="Ile-tRNA-ligase_type2"/>
</dbReference>
<evidence type="ECO:0000256" key="5">
    <source>
        <dbReference type="ARBA" id="ARBA00022490"/>
    </source>
</evidence>
<dbReference type="Gene3D" id="1.10.730.10">
    <property type="entry name" value="Isoleucyl-tRNA Synthetase, Domain 1"/>
    <property type="match status" value="1"/>
</dbReference>
<comment type="similarity">
    <text evidence="3 15">Belongs to the class-I aminoacyl-tRNA synthetase family. IleS type 2 subfamily.</text>
</comment>
<evidence type="ECO:0000256" key="7">
    <source>
        <dbReference type="ARBA" id="ARBA00022723"/>
    </source>
</evidence>
<dbReference type="InterPro" id="IPR033709">
    <property type="entry name" value="Anticodon_Ile_ABEc"/>
</dbReference>
<feature type="domain" description="Aminoacyl-tRNA synthetase class Ia" evidence="16">
    <location>
        <begin position="685"/>
        <end position="826"/>
    </location>
</feature>
<keyword evidence="10 15" id="KW-0067">ATP-binding</keyword>
<dbReference type="CDD" id="cd07067">
    <property type="entry name" value="HP_PGM_like"/>
    <property type="match status" value="1"/>
</dbReference>
<evidence type="ECO:0000259" key="16">
    <source>
        <dbReference type="Pfam" id="PF00133"/>
    </source>
</evidence>
<evidence type="ECO:0000313" key="19">
    <source>
        <dbReference type="Proteomes" id="UP000185809"/>
    </source>
</evidence>
<evidence type="ECO:0000256" key="1">
    <source>
        <dbReference type="ARBA" id="ARBA00001947"/>
    </source>
</evidence>
<reference evidence="18 19" key="1">
    <citation type="journal article" date="2016" name="Nat. Commun.">
        <title>Thousands of microbial genomes shed light on interconnected biogeochemical processes in an aquifer system.</title>
        <authorList>
            <person name="Anantharaman K."/>
            <person name="Brown C.T."/>
            <person name="Hug L.A."/>
            <person name="Sharon I."/>
            <person name="Castelle C.J."/>
            <person name="Probst A.J."/>
            <person name="Thomas B.C."/>
            <person name="Singh A."/>
            <person name="Wilkins M.J."/>
            <person name="Karaoz U."/>
            <person name="Brodie E.L."/>
            <person name="Williams K.H."/>
            <person name="Hubbard S.S."/>
            <person name="Banfield J.F."/>
        </authorList>
    </citation>
    <scope>NUCLEOTIDE SEQUENCE [LARGE SCALE GENOMIC DNA]</scope>
</reference>
<evidence type="ECO:0000256" key="3">
    <source>
        <dbReference type="ARBA" id="ARBA00007078"/>
    </source>
</evidence>
<comment type="cofactor">
    <cofactor evidence="1 15">
        <name>Zn(2+)</name>
        <dbReference type="ChEBI" id="CHEBI:29105"/>
    </cofactor>
</comment>
<dbReference type="SUPFAM" id="SSF50677">
    <property type="entry name" value="ValRS/IleRS/LeuRS editing domain"/>
    <property type="match status" value="1"/>
</dbReference>
<evidence type="ECO:0000256" key="15">
    <source>
        <dbReference type="HAMAP-Rule" id="MF_02003"/>
    </source>
</evidence>
<dbReference type="EMBL" id="MFUP01000006">
    <property type="protein sequence ID" value="OGI88090.1"/>
    <property type="molecule type" value="Genomic_DNA"/>
</dbReference>
<dbReference type="Proteomes" id="UP000185809">
    <property type="component" value="Unassembled WGS sequence"/>
</dbReference>
<accession>A0A1F6X1U6</accession>
<dbReference type="InterPro" id="IPR009008">
    <property type="entry name" value="Val/Leu/Ile-tRNA-synth_edit"/>
</dbReference>
<dbReference type="SUPFAM" id="SSF47323">
    <property type="entry name" value="Anticodon-binding domain of a subclass of class I aminoacyl-tRNA synthetases"/>
    <property type="match status" value="1"/>
</dbReference>
<dbReference type="FunFam" id="3.40.50.620:FF:000063">
    <property type="entry name" value="Isoleucine--tRNA ligase"/>
    <property type="match status" value="1"/>
</dbReference>
<dbReference type="CDD" id="cd07961">
    <property type="entry name" value="Anticodon_Ia_Ile_ABEc"/>
    <property type="match status" value="1"/>
</dbReference>
<comment type="function">
    <text evidence="13 15">Catalyzes the attachment of isoleucine to tRNA(Ile). As IleRS can inadvertently accommodate and process structurally similar amino acids such as valine, to avoid such errors it has two additional distinct tRNA(Ile)-dependent editing activities. One activity is designated as 'pretransfer' editing and involves the hydrolysis of activated Val-AMP. The other activity is designated 'posttransfer' editing and involves deacylation of mischarged Val-tRNA(Ile).</text>
</comment>
<evidence type="ECO:0000256" key="6">
    <source>
        <dbReference type="ARBA" id="ARBA00022598"/>
    </source>
</evidence>
<organism evidence="18 19">
    <name type="scientific">Candidatus Nomurabacteria bacterium RIFCSPLOWO2_01_FULL_33_24</name>
    <dbReference type="NCBI Taxonomy" id="1801765"/>
    <lineage>
        <taxon>Bacteria</taxon>
        <taxon>Candidatus Nomuraibacteriota</taxon>
    </lineage>
</organism>
<dbReference type="InterPro" id="IPR009080">
    <property type="entry name" value="tRNAsynth_Ia_anticodon-bd"/>
</dbReference>
<comment type="subcellular location">
    <subcellularLocation>
        <location evidence="2 15">Cytoplasm</location>
    </subcellularLocation>
</comment>
<evidence type="ECO:0000256" key="12">
    <source>
        <dbReference type="ARBA" id="ARBA00023146"/>
    </source>
</evidence>
<dbReference type="Pfam" id="PF00133">
    <property type="entry name" value="tRNA-synt_1"/>
    <property type="match status" value="2"/>
</dbReference>
<feature type="domain" description="Methionyl/Valyl/Leucyl/Isoleucyl-tRNA synthetase anticodon-binding" evidence="17">
    <location>
        <begin position="879"/>
        <end position="1029"/>
    </location>
</feature>
<dbReference type="Gene3D" id="3.90.740.10">
    <property type="entry name" value="Valyl/Leucyl/Isoleucyl-tRNA synthetase, editing domain"/>
    <property type="match status" value="1"/>
</dbReference>
<dbReference type="InterPro" id="IPR014729">
    <property type="entry name" value="Rossmann-like_a/b/a_fold"/>
</dbReference>
<dbReference type="PANTHER" id="PTHR42780">
    <property type="entry name" value="SOLEUCYL-TRNA SYNTHETASE"/>
    <property type="match status" value="1"/>
</dbReference>
<keyword evidence="9 15" id="KW-0862">Zinc</keyword>
<gene>
    <name evidence="15" type="primary">ileS</name>
    <name evidence="18" type="ORF">A2995_01955</name>
</gene>
<evidence type="ECO:0000256" key="4">
    <source>
        <dbReference type="ARBA" id="ARBA00011245"/>
    </source>
</evidence>
<dbReference type="PANTHER" id="PTHR42780:SF1">
    <property type="entry name" value="ISOLEUCINE--TRNA LIGASE, CYTOPLASMIC"/>
    <property type="match status" value="1"/>
</dbReference>
<feature type="short sequence motif" description="'HIGH' region" evidence="15">
    <location>
        <begin position="48"/>
        <end position="58"/>
    </location>
</feature>
<dbReference type="AlphaFoldDB" id="A0A1F6X1U6"/>
<keyword evidence="12 15" id="KW-0030">Aminoacyl-tRNA synthetase</keyword>
<evidence type="ECO:0000256" key="8">
    <source>
        <dbReference type="ARBA" id="ARBA00022741"/>
    </source>
</evidence>
<dbReference type="InterPro" id="IPR029033">
    <property type="entry name" value="His_PPase_superfam"/>
</dbReference>
<dbReference type="GO" id="GO:0002161">
    <property type="term" value="F:aminoacyl-tRNA deacylase activity"/>
    <property type="evidence" value="ECO:0007669"/>
    <property type="project" value="InterPro"/>
</dbReference>
<dbReference type="Gene3D" id="3.40.50.620">
    <property type="entry name" value="HUPs"/>
    <property type="match status" value="2"/>
</dbReference>
<comment type="subunit">
    <text evidence="4 15">Monomer.</text>
</comment>
<keyword evidence="6 15" id="KW-0436">Ligase</keyword>
<name>A0A1F6X1U6_9BACT</name>
<dbReference type="InterPro" id="IPR013078">
    <property type="entry name" value="His_Pase_superF_clade-1"/>
</dbReference>
<comment type="caution">
    <text evidence="18">The sequence shown here is derived from an EMBL/GenBank/DDBJ whole genome shotgun (WGS) entry which is preliminary data.</text>
</comment>
<dbReference type="SUPFAM" id="SSF53254">
    <property type="entry name" value="Phosphoglycerate mutase-like"/>
    <property type="match status" value="1"/>
</dbReference>
<evidence type="ECO:0000256" key="2">
    <source>
        <dbReference type="ARBA" id="ARBA00004496"/>
    </source>
</evidence>
<evidence type="ECO:0000256" key="14">
    <source>
        <dbReference type="ARBA" id="ARBA00048359"/>
    </source>
</evidence>
<dbReference type="Gene3D" id="3.40.50.1240">
    <property type="entry name" value="Phosphoglycerate mutase-like"/>
    <property type="match status" value="1"/>
</dbReference>
<feature type="binding site" evidence="15">
    <location>
        <position position="799"/>
    </location>
    <ligand>
        <name>ATP</name>
        <dbReference type="ChEBI" id="CHEBI:30616"/>
    </ligand>
</feature>
<feature type="domain" description="Aminoacyl-tRNA synthetase class Ia" evidence="16">
    <location>
        <begin position="18"/>
        <end position="491"/>
    </location>
</feature>
<keyword evidence="11 15" id="KW-0648">Protein biosynthesis</keyword>
<dbReference type="PRINTS" id="PR00984">
    <property type="entry name" value="TRNASYNTHILE"/>
</dbReference>
<dbReference type="Pfam" id="PF08264">
    <property type="entry name" value="Anticodon_1"/>
    <property type="match status" value="1"/>
</dbReference>
<dbReference type="SUPFAM" id="SSF52374">
    <property type="entry name" value="Nucleotidylyl transferase"/>
    <property type="match status" value="1"/>
</dbReference>
<proteinExistence type="inferred from homology"/>
<evidence type="ECO:0000256" key="13">
    <source>
        <dbReference type="ARBA" id="ARBA00025217"/>
    </source>
</evidence>
<evidence type="ECO:0000256" key="11">
    <source>
        <dbReference type="ARBA" id="ARBA00022917"/>
    </source>
</evidence>
<dbReference type="GO" id="GO:0008270">
    <property type="term" value="F:zinc ion binding"/>
    <property type="evidence" value="ECO:0007669"/>
    <property type="project" value="UniProtKB-UniRule"/>
</dbReference>
<sequence>MEDKNNDKSEAALREERILEFWEKNKIFEKSLEKPAPRGEFIFYEGPPTANGYPGIHHLESRAFKDLIPRFKTMQGFFVPRRAGWDTHGLPVEIEVEKELGIKSKKEIEELGITEFNKKCKESVNKYVKKWGEFTDRIGFWLDQENSYSTFNPSYMESIWSIIKKIEDQGLLYKDYKVLPWCPRCETALSSHELAQGYKGVEDPAVFIKFKQIDKDEYFLAWTTTPWTLPGNIALAVGEAVDYVKVKVDGEDLWLAKSRAKEILPNVKILEEIKGKYLIGRKYEPLFSYLSDLLPENEKFKLMTAYQIYPADFVSTEEGTGIVHTAVMYGADDFDLGTKFDLPKYHLINEKGEFIKETGTLAGKFVKDADKNVIEELKKKNLLFKEERITHTYPFCWRCQTPLIYFARDSWYIRVSNLRQELIDENQKIHWEPEYIKNGRFGEWLREVKDWAISRERYWGTPLPIWQCNNCDHKEVIGSIEDIKKKTTNGNKYFVMRHGEALNNTENIASGKNPKWDKLTDNGKEQVKNKIPEIEKLNIDFIISSPFNRTKQTSEIISKGIGNKEIVFDERMEEIDIGVFEDKDIKEYRKFNSTIEEHFIKRPENGENLMDVKCRVGDFIYEINKKYNNKNILVVAHSESSFMLFSSAHGLTQQETKDLLDKDDENITFINNAEIKELDFSPIPHNEEYELDLHRPYIDRIVWKCEKCKGEMERVKEIIDVWFDSGAMPFAQDHYPFENKNFVDEFGYPGDYIAEAIDQTRGWFYTLHAIGILMEKGKAYKNVVCLGHILDSKGKKMSKSIGNMVNPWEMIDKYGVDTLRLWMYSVNQPGEPKNFDEITVKENKRILTILENIVKFYELYKENASRFSSGWSSSNNVLDDWILTKLNKLIFDSTNNLNNYKILEPTREIKDFILDFSQWYIRRSRDRLKSENENDKQSALITTKFVLLELSKLMAPFTPFMAENVYKRTGGDLESVHLEKWPSVLKTFWGKVKVDLELIEEMKKVRKIVSFGLEAREKEGIKVRQPLSEIQIKKNLSKKYFDLIKDELNVKEVIFDSKMKEEIKLNTNISPELKQEGQFRELTRSIQESRKKENLTPSDQIILTIETNKDGQELIKKFENNLKKVVLSKEIKFEQNNSEEIMINNLSFKIKIEK</sequence>
<evidence type="ECO:0000259" key="17">
    <source>
        <dbReference type="Pfam" id="PF08264"/>
    </source>
</evidence>
<dbReference type="GO" id="GO:0005524">
    <property type="term" value="F:ATP binding"/>
    <property type="evidence" value="ECO:0007669"/>
    <property type="project" value="UniProtKB-UniRule"/>
</dbReference>
<dbReference type="InterPro" id="IPR002300">
    <property type="entry name" value="aa-tRNA-synth_Ia"/>
</dbReference>
<dbReference type="InterPro" id="IPR013155">
    <property type="entry name" value="M/V/L/I-tRNA-synth_anticd-bd"/>
</dbReference>
<dbReference type="GO" id="GO:0004822">
    <property type="term" value="F:isoleucine-tRNA ligase activity"/>
    <property type="evidence" value="ECO:0007669"/>
    <property type="project" value="UniProtKB-UniRule"/>
</dbReference>
<evidence type="ECO:0000313" key="18">
    <source>
        <dbReference type="EMBL" id="OGI88090.1"/>
    </source>
</evidence>
<feature type="short sequence motif" description="'KMSKS' region" evidence="15">
    <location>
        <begin position="796"/>
        <end position="800"/>
    </location>
</feature>